<dbReference type="CDD" id="cd03467">
    <property type="entry name" value="Rieske"/>
    <property type="match status" value="1"/>
</dbReference>
<evidence type="ECO:0000256" key="6">
    <source>
        <dbReference type="SAM" id="MobiDB-lite"/>
    </source>
</evidence>
<sequence length="325" mass="33937">MPEGDQERFEDYLELERYLAALQEDRRPPLSAELTPAQARLYRLAALLRAAAPGAAEPRPEFVAELRARLERELATQEEEPGESAEAVGSSTASASPTGEPLILPAVSPPTTSSPSPAARRSRLSRRRLLAGSAVAAASLVAGAGLDRALQEASGRPQGGAGQATPAPTPTSTGPGAPPAYPALIGANVPSRWHFVAEVSALGQQPVRFVTETIAGFVIRQERSPGSSSEYGSGAWSGGNESATATSGEEIIAFSAACTHMGCLVEWQESDGKFHCPCHGGVFTASGAADPTAGRLRYLAPLPRLDIRIEDGKIYVRIPATTSSS</sequence>
<evidence type="ECO:0000259" key="7">
    <source>
        <dbReference type="PROSITE" id="PS51296"/>
    </source>
</evidence>
<dbReference type="GO" id="GO:0016705">
    <property type="term" value="F:oxidoreductase activity, acting on paired donors, with incorporation or reduction of molecular oxygen"/>
    <property type="evidence" value="ECO:0007669"/>
    <property type="project" value="UniProtKB-ARBA"/>
</dbReference>
<dbReference type="PANTHER" id="PTHR10134">
    <property type="entry name" value="CYTOCHROME B-C1 COMPLEX SUBUNIT RIESKE, MITOCHONDRIAL"/>
    <property type="match status" value="1"/>
</dbReference>
<dbReference type="InterPro" id="IPR036922">
    <property type="entry name" value="Rieske_2Fe-2S_sf"/>
</dbReference>
<evidence type="ECO:0000256" key="2">
    <source>
        <dbReference type="ARBA" id="ARBA00022723"/>
    </source>
</evidence>
<keyword evidence="3" id="KW-0408">Iron</keyword>
<dbReference type="GO" id="GO:0051537">
    <property type="term" value="F:2 iron, 2 sulfur cluster binding"/>
    <property type="evidence" value="ECO:0007669"/>
    <property type="project" value="UniProtKB-KW"/>
</dbReference>
<feature type="domain" description="Rieske" evidence="7">
    <location>
        <begin position="216"/>
        <end position="316"/>
    </location>
</feature>
<keyword evidence="5" id="KW-1015">Disulfide bond</keyword>
<name>A0A328VM81_9CHLR</name>
<keyword evidence="4" id="KW-0411">Iron-sulfur</keyword>
<keyword evidence="1" id="KW-0001">2Fe-2S</keyword>
<dbReference type="AlphaFoldDB" id="A0A328VM81"/>
<protein>
    <recommendedName>
        <fullName evidence="7">Rieske domain-containing protein</fullName>
    </recommendedName>
</protein>
<gene>
    <name evidence="8" type="ORF">A4R35_17515</name>
</gene>
<evidence type="ECO:0000256" key="4">
    <source>
        <dbReference type="ARBA" id="ARBA00023014"/>
    </source>
</evidence>
<dbReference type="InterPro" id="IPR017941">
    <property type="entry name" value="Rieske_2Fe-2S"/>
</dbReference>
<dbReference type="EMBL" id="MCIF01000002">
    <property type="protein sequence ID" value="RAQ97342.1"/>
    <property type="molecule type" value="Genomic_DNA"/>
</dbReference>
<dbReference type="RefSeq" id="WP_112431635.1">
    <property type="nucleotide sequence ID" value="NZ_MCIF01000002.1"/>
</dbReference>
<dbReference type="OrthoDB" id="9767869at2"/>
<dbReference type="GO" id="GO:0046872">
    <property type="term" value="F:metal ion binding"/>
    <property type="evidence" value="ECO:0007669"/>
    <property type="project" value="UniProtKB-KW"/>
</dbReference>
<evidence type="ECO:0000256" key="1">
    <source>
        <dbReference type="ARBA" id="ARBA00022714"/>
    </source>
</evidence>
<keyword evidence="2" id="KW-0479">Metal-binding</keyword>
<reference evidence="8 9" key="1">
    <citation type="submission" date="2016-08" db="EMBL/GenBank/DDBJ databases">
        <title>Analysis of Carbohydrate Active Enzymes in Thermogemmatispora T81 Reveals Carbohydrate Degradation Ability.</title>
        <authorList>
            <person name="Tomazini A."/>
            <person name="Lal S."/>
            <person name="Stott M."/>
            <person name="Henrissat B."/>
            <person name="Polikarpov I."/>
            <person name="Sparling R."/>
            <person name="Levin D.B."/>
        </authorList>
    </citation>
    <scope>NUCLEOTIDE SEQUENCE [LARGE SCALE GENOMIC DNA]</scope>
    <source>
        <strain evidence="8 9">T81</strain>
    </source>
</reference>
<dbReference type="PROSITE" id="PS51296">
    <property type="entry name" value="RIESKE"/>
    <property type="match status" value="1"/>
</dbReference>
<dbReference type="InterPro" id="IPR014349">
    <property type="entry name" value="Rieske_Fe-S_prot"/>
</dbReference>
<feature type="region of interest" description="Disordered" evidence="6">
    <location>
        <begin position="151"/>
        <end position="181"/>
    </location>
</feature>
<dbReference type="SUPFAM" id="SSF50022">
    <property type="entry name" value="ISP domain"/>
    <property type="match status" value="1"/>
</dbReference>
<dbReference type="Proteomes" id="UP000248706">
    <property type="component" value="Unassembled WGS sequence"/>
</dbReference>
<accession>A0A328VM81</accession>
<proteinExistence type="predicted"/>
<dbReference type="Gene3D" id="2.102.10.10">
    <property type="entry name" value="Rieske [2Fe-2S] iron-sulphur domain"/>
    <property type="match status" value="1"/>
</dbReference>
<comment type="caution">
    <text evidence="8">The sequence shown here is derived from an EMBL/GenBank/DDBJ whole genome shotgun (WGS) entry which is preliminary data.</text>
</comment>
<dbReference type="Pfam" id="PF00355">
    <property type="entry name" value="Rieske"/>
    <property type="match status" value="1"/>
</dbReference>
<feature type="compositionally biased region" description="Low complexity" evidence="6">
    <location>
        <begin position="104"/>
        <end position="119"/>
    </location>
</feature>
<feature type="region of interest" description="Disordered" evidence="6">
    <location>
        <begin position="70"/>
        <end position="125"/>
    </location>
</feature>
<keyword evidence="9" id="KW-1185">Reference proteome</keyword>
<dbReference type="GO" id="GO:0004497">
    <property type="term" value="F:monooxygenase activity"/>
    <property type="evidence" value="ECO:0007669"/>
    <property type="project" value="UniProtKB-ARBA"/>
</dbReference>
<evidence type="ECO:0000313" key="9">
    <source>
        <dbReference type="Proteomes" id="UP000248706"/>
    </source>
</evidence>
<evidence type="ECO:0000256" key="5">
    <source>
        <dbReference type="ARBA" id="ARBA00023157"/>
    </source>
</evidence>
<evidence type="ECO:0000313" key="8">
    <source>
        <dbReference type="EMBL" id="RAQ97342.1"/>
    </source>
</evidence>
<evidence type="ECO:0000256" key="3">
    <source>
        <dbReference type="ARBA" id="ARBA00023004"/>
    </source>
</evidence>
<organism evidence="8 9">
    <name type="scientific">Thermogemmatispora tikiterensis</name>
    <dbReference type="NCBI Taxonomy" id="1825093"/>
    <lineage>
        <taxon>Bacteria</taxon>
        <taxon>Bacillati</taxon>
        <taxon>Chloroflexota</taxon>
        <taxon>Ktedonobacteria</taxon>
        <taxon>Thermogemmatisporales</taxon>
        <taxon>Thermogemmatisporaceae</taxon>
        <taxon>Thermogemmatispora</taxon>
    </lineage>
</organism>
<feature type="compositionally biased region" description="Low complexity" evidence="6">
    <location>
        <begin position="163"/>
        <end position="175"/>
    </location>
</feature>